<comment type="caution">
    <text evidence="1">The sequence shown here is derived from an EMBL/GenBank/DDBJ whole genome shotgun (WGS) entry which is preliminary data.</text>
</comment>
<dbReference type="Proteomes" id="UP000824219">
    <property type="component" value="Linkage Group LG06"/>
</dbReference>
<reference evidence="1 2" key="1">
    <citation type="submission" date="2021-06" db="EMBL/GenBank/DDBJ databases">
        <title>Chromosome-level genome assembly of the red-tail catfish (Hemibagrus wyckioides).</title>
        <authorList>
            <person name="Shao F."/>
        </authorList>
    </citation>
    <scope>NUCLEOTIDE SEQUENCE [LARGE SCALE GENOMIC DNA]</scope>
    <source>
        <strain evidence="1">EC202008001</strain>
        <tissue evidence="1">Blood</tissue>
    </source>
</reference>
<organism evidence="1 2">
    <name type="scientific">Hemibagrus wyckioides</name>
    <dbReference type="NCBI Taxonomy" id="337641"/>
    <lineage>
        <taxon>Eukaryota</taxon>
        <taxon>Metazoa</taxon>
        <taxon>Chordata</taxon>
        <taxon>Craniata</taxon>
        <taxon>Vertebrata</taxon>
        <taxon>Euteleostomi</taxon>
        <taxon>Actinopterygii</taxon>
        <taxon>Neopterygii</taxon>
        <taxon>Teleostei</taxon>
        <taxon>Ostariophysi</taxon>
        <taxon>Siluriformes</taxon>
        <taxon>Bagridae</taxon>
        <taxon>Hemibagrus</taxon>
    </lineage>
</organism>
<dbReference type="EMBL" id="JAHKSW010000006">
    <property type="protein sequence ID" value="KAG7330955.1"/>
    <property type="molecule type" value="Genomic_DNA"/>
</dbReference>
<sequence>MRDVMGYKAWATISGHARIFQTNQIRPLGVHPPEHDAIWFPGLWAFLYAVQPIRMDVSLHAARSRQDPRPLLIKHGVRSTLERRLGPREQRRFERRTQAAFSSSIQWRSTTRSLMSLERGRLQ</sequence>
<name>A0A9D3NXY5_9TELE</name>
<gene>
    <name evidence="1" type="ORF">KOW79_004924</name>
</gene>
<proteinExistence type="predicted"/>
<evidence type="ECO:0000313" key="2">
    <source>
        <dbReference type="Proteomes" id="UP000824219"/>
    </source>
</evidence>
<evidence type="ECO:0000313" key="1">
    <source>
        <dbReference type="EMBL" id="KAG7330955.1"/>
    </source>
</evidence>
<dbReference type="AlphaFoldDB" id="A0A9D3NXY5"/>
<protein>
    <submittedName>
        <fullName evidence="1">Uncharacterized protein</fullName>
    </submittedName>
</protein>
<accession>A0A9D3NXY5</accession>
<keyword evidence="2" id="KW-1185">Reference proteome</keyword>